<dbReference type="EMBL" id="CAJVPL010000495">
    <property type="protein sequence ID" value="CAG8503267.1"/>
    <property type="molecule type" value="Genomic_DNA"/>
</dbReference>
<gene>
    <name evidence="1" type="ORF">AGERDE_LOCUS4356</name>
</gene>
<keyword evidence="2" id="KW-1185">Reference proteome</keyword>
<reference evidence="1" key="1">
    <citation type="submission" date="2021-06" db="EMBL/GenBank/DDBJ databases">
        <authorList>
            <person name="Kallberg Y."/>
            <person name="Tangrot J."/>
            <person name="Rosling A."/>
        </authorList>
    </citation>
    <scope>NUCLEOTIDE SEQUENCE</scope>
    <source>
        <strain evidence="1">MT106</strain>
    </source>
</reference>
<dbReference type="Proteomes" id="UP000789831">
    <property type="component" value="Unassembled WGS sequence"/>
</dbReference>
<accession>A0A9N8ZPG7</accession>
<sequence length="143" mass="15909">MSQTIDKAEVERISKEYRGLRNVHGKFEGGDKWIDAVDSPDGGKHTMMKQLGEILGKPNTVAAEILAHLGEPDQLTTNLDQANPVVNLMPGPLIGSQPGVTASGAQEYYLVYFWRGKNDYLYFKIDANQEKVISHGWKYVATE</sequence>
<evidence type="ECO:0000313" key="1">
    <source>
        <dbReference type="EMBL" id="CAG8503267.1"/>
    </source>
</evidence>
<protein>
    <submittedName>
        <fullName evidence="1">3742_t:CDS:1</fullName>
    </submittedName>
</protein>
<dbReference type="OrthoDB" id="5580129at2759"/>
<dbReference type="AlphaFoldDB" id="A0A9N8ZPG7"/>
<comment type="caution">
    <text evidence="1">The sequence shown here is derived from an EMBL/GenBank/DDBJ whole genome shotgun (WGS) entry which is preliminary data.</text>
</comment>
<organism evidence="1 2">
    <name type="scientific">Ambispora gerdemannii</name>
    <dbReference type="NCBI Taxonomy" id="144530"/>
    <lineage>
        <taxon>Eukaryota</taxon>
        <taxon>Fungi</taxon>
        <taxon>Fungi incertae sedis</taxon>
        <taxon>Mucoromycota</taxon>
        <taxon>Glomeromycotina</taxon>
        <taxon>Glomeromycetes</taxon>
        <taxon>Archaeosporales</taxon>
        <taxon>Ambisporaceae</taxon>
        <taxon>Ambispora</taxon>
    </lineage>
</organism>
<proteinExistence type="predicted"/>
<evidence type="ECO:0000313" key="2">
    <source>
        <dbReference type="Proteomes" id="UP000789831"/>
    </source>
</evidence>
<name>A0A9N8ZPG7_9GLOM</name>